<dbReference type="AlphaFoldDB" id="A0A0J1GH27"/>
<comment type="caution">
    <text evidence="2">The sequence shown here is derived from an EMBL/GenBank/DDBJ whole genome shotgun (WGS) entry which is preliminary data.</text>
</comment>
<evidence type="ECO:0000259" key="1">
    <source>
        <dbReference type="Pfam" id="PF13439"/>
    </source>
</evidence>
<proteinExistence type="predicted"/>
<dbReference type="OrthoDB" id="9787293at2"/>
<evidence type="ECO:0000313" key="3">
    <source>
        <dbReference type="Proteomes" id="UP000036426"/>
    </source>
</evidence>
<organism evidence="2 3">
    <name type="scientific">Photobacterium aphoticum</name>
    <dbReference type="NCBI Taxonomy" id="754436"/>
    <lineage>
        <taxon>Bacteria</taxon>
        <taxon>Pseudomonadati</taxon>
        <taxon>Pseudomonadota</taxon>
        <taxon>Gammaproteobacteria</taxon>
        <taxon>Vibrionales</taxon>
        <taxon>Vibrionaceae</taxon>
        <taxon>Photobacterium</taxon>
    </lineage>
</organism>
<gene>
    <name evidence="2" type="ORF">ABT58_20180</name>
</gene>
<protein>
    <recommendedName>
        <fullName evidence="1">Glycosyltransferase subfamily 4-like N-terminal domain-containing protein</fullName>
    </recommendedName>
</protein>
<name>A0A0J1GH27_9GAMM</name>
<dbReference type="Pfam" id="PF13439">
    <property type="entry name" value="Glyco_transf_4"/>
    <property type="match status" value="1"/>
</dbReference>
<reference evidence="2 3" key="1">
    <citation type="submission" date="2015-05" db="EMBL/GenBank/DDBJ databases">
        <title>Photobacterium galathea sp. nov.</title>
        <authorList>
            <person name="Machado H."/>
            <person name="Gram L."/>
        </authorList>
    </citation>
    <scope>NUCLEOTIDE SEQUENCE [LARGE SCALE GENOMIC DNA]</scope>
    <source>
        <strain evidence="2 3">DSM 25995</strain>
    </source>
</reference>
<dbReference type="PATRIC" id="fig|754436.4.peg.4250"/>
<accession>A0A0J1GH27</accession>
<dbReference type="Gene3D" id="3.40.50.2000">
    <property type="entry name" value="Glycogen Phosphorylase B"/>
    <property type="match status" value="2"/>
</dbReference>
<evidence type="ECO:0000313" key="2">
    <source>
        <dbReference type="EMBL" id="KLU98865.1"/>
    </source>
</evidence>
<keyword evidence="3" id="KW-1185">Reference proteome</keyword>
<dbReference type="EMBL" id="LDOV01000041">
    <property type="protein sequence ID" value="KLU98865.1"/>
    <property type="molecule type" value="Genomic_DNA"/>
</dbReference>
<dbReference type="Proteomes" id="UP000036426">
    <property type="component" value="Unassembled WGS sequence"/>
</dbReference>
<sequence length="387" mass="44722">MKVLMIAYYTPPFAGVGQFRINKFIKYISNSEEISKLTVISVSNEAYTDICNNEIHIAKNVYVYKTAYSKLLGNIFNEEGLIWAPYLVPKLIKELKNEDYDSIYINGNPFFHIPICIVICKIFKVKVIVDYRDPWLLSPYRSMSTLKRVIISFLENFVVKNCRYLINVTKQATDIHVNHYSKVDRDKFITIENGFDIDDFHQVATNKTGALDIVNIVGNRQIIVYSGKFSDFRNPKNFLNALRAHTDKYFFLHIGGEERHITDQIKELHLEDSYFCTGYLAYSEAISIMKKSHFGLIISGGHPYEPTTKVFDYIALNLKKIVITDNNDHGFLYDTLNNDGASFICKNNIPDIHNALSNIHNLKQQNQSLYSRFNRQKQAESLLSFLK</sequence>
<feature type="domain" description="Glycosyltransferase subfamily 4-like N-terminal" evidence="1">
    <location>
        <begin position="75"/>
        <end position="198"/>
    </location>
</feature>
<dbReference type="SUPFAM" id="SSF53756">
    <property type="entry name" value="UDP-Glycosyltransferase/glycogen phosphorylase"/>
    <property type="match status" value="1"/>
</dbReference>
<dbReference type="InterPro" id="IPR028098">
    <property type="entry name" value="Glyco_trans_4-like_N"/>
</dbReference>
<dbReference type="GO" id="GO:0016757">
    <property type="term" value="F:glycosyltransferase activity"/>
    <property type="evidence" value="ECO:0007669"/>
    <property type="project" value="UniProtKB-ARBA"/>
</dbReference>
<dbReference type="RefSeq" id="WP_047876248.1">
    <property type="nucleotide sequence ID" value="NZ_BMYC01000002.1"/>
</dbReference>